<keyword evidence="2" id="KW-1185">Reference proteome</keyword>
<reference evidence="1 2" key="1">
    <citation type="journal article" date="2024" name="BMC Genomics">
        <title>De novo assembly and annotation of Popillia japonica's genome with initial clues to its potential as an invasive pest.</title>
        <authorList>
            <person name="Cucini C."/>
            <person name="Boschi S."/>
            <person name="Funari R."/>
            <person name="Cardaioli E."/>
            <person name="Iannotti N."/>
            <person name="Marturano G."/>
            <person name="Paoli F."/>
            <person name="Bruttini M."/>
            <person name="Carapelli A."/>
            <person name="Frati F."/>
            <person name="Nardi F."/>
        </authorList>
    </citation>
    <scope>NUCLEOTIDE SEQUENCE [LARGE SCALE GENOMIC DNA]</scope>
    <source>
        <strain evidence="1">DMR45628</strain>
    </source>
</reference>
<dbReference type="AlphaFoldDB" id="A0AAW1NCC1"/>
<organism evidence="1 2">
    <name type="scientific">Popillia japonica</name>
    <name type="common">Japanese beetle</name>
    <dbReference type="NCBI Taxonomy" id="7064"/>
    <lineage>
        <taxon>Eukaryota</taxon>
        <taxon>Metazoa</taxon>
        <taxon>Ecdysozoa</taxon>
        <taxon>Arthropoda</taxon>
        <taxon>Hexapoda</taxon>
        <taxon>Insecta</taxon>
        <taxon>Pterygota</taxon>
        <taxon>Neoptera</taxon>
        <taxon>Endopterygota</taxon>
        <taxon>Coleoptera</taxon>
        <taxon>Polyphaga</taxon>
        <taxon>Scarabaeiformia</taxon>
        <taxon>Scarabaeidae</taxon>
        <taxon>Rutelinae</taxon>
        <taxon>Popillia</taxon>
    </lineage>
</organism>
<gene>
    <name evidence="1" type="ORF">QE152_g236</name>
</gene>
<proteinExistence type="predicted"/>
<evidence type="ECO:0000313" key="2">
    <source>
        <dbReference type="Proteomes" id="UP001458880"/>
    </source>
</evidence>
<comment type="caution">
    <text evidence="1">The sequence shown here is derived from an EMBL/GenBank/DDBJ whole genome shotgun (WGS) entry which is preliminary data.</text>
</comment>
<evidence type="ECO:0000313" key="1">
    <source>
        <dbReference type="EMBL" id="KAK9759098.1"/>
    </source>
</evidence>
<name>A0AAW1NCC1_POPJA</name>
<dbReference type="EMBL" id="JASPKY010000002">
    <property type="protein sequence ID" value="KAK9759098.1"/>
    <property type="molecule type" value="Genomic_DNA"/>
</dbReference>
<dbReference type="Proteomes" id="UP001458880">
    <property type="component" value="Unassembled WGS sequence"/>
</dbReference>
<protein>
    <recommendedName>
        <fullName evidence="3">C2H2-type domain-containing protein</fullName>
    </recommendedName>
</protein>
<accession>A0AAW1NCC1</accession>
<evidence type="ECO:0008006" key="3">
    <source>
        <dbReference type="Google" id="ProtNLM"/>
    </source>
</evidence>
<sequence>MPATKTDSVPSKSAKTNTGITGYLEECIQTILKKQLLRLNIKKVSQIIANDLRISIRDKSPDLKSALCECLCYYMKIWPGWKDYYSICTTDAAKIEYHNKLKDYLSVKLRYIMQNTEQFINAQNKGTISSESKVVQTEPDILRKGTKQEAPFQIVISGQPHFLNNVGFVESNGDVVLTQHQGRCLSHLDIRQLLNYPYIKVNVNLDEMSFSRINAHKFVRYISENKDSILCPETSFIDFVTKYDEKVDTKVYTVDYINAYCKQFLEVAKSVYSINRNKVIELEMVFKQFLRDLEESDVQRHLTLSGKVVKTMATNISVCYNIGKKSYVRNKRMSFSNDAKRQTINFCEVLIPRMNYILKSFIAEEDITTKDVSFKSLTNATNRLNMDITARRKFSNMVNNSITYECMWCVLVVCSGKNAYNEIVDHLKVVHKGEQAVVCFKCRGEFGVSHLAGSRWGHDCEKKQDKQSANSSTIHHTTTDANDVTSITDTNDTNGGNLIDPLQISISFEDQSLTRLLLEGNYESLSSAYQMSRQIPDKSVVENPSESAIGNQNLEQGQAAVETIQIDID</sequence>